<dbReference type="Proteomes" id="UP001501161">
    <property type="component" value="Unassembled WGS sequence"/>
</dbReference>
<sequence>MHPSGIDTVEERGLPDGGPPREGESLADLHSPFANQQLWLEAPGDDAVREYLPEVASPFTEALSSHGEASLESELMEMLLGELEDEDFVEGLEALGVEAAGRAMTAGLVFDGESGVPVIDASEAERWVEEVGDRADRLLAELEDRFRDRPVDAVSDEELDAATEACGVEGFADPLDAQELFFGRLKKKLRKIAGAAKKFVKKGIKLASTFSPLGLIFKRLRPIIKPLLRKVLAKAIGKLPRSLRAPARQLARRFGLQAELGTGEPESEADLFAAEFDMQVAEAMLAPDEAAAEALEMELLAEERADEAEANVAEQLDRARDRLTRDLLAAEPGTTPTQAMEQFVPMAILPIVRTGIKLVGRRRVVNFVAGLLAKLIRPVVGSQLAKPLSVQIADKGLGLLRLEHEAESGRLGAEAVVAAAEDVLGEVFSMPEELLENELLVESVVQEAFHRAAARHFPAEMLRGDVPAGGSGVWVMMPRSTSPVYRYRKYSQRIPVVLTRAMAREVVLSDGETLEERLTDDGETRWPVDVEMEAYELLPGADIGHLVPFETDGQDGSRLEAAAEFDTVEEAGELPLPADMERSARFRGRGRGRGRQLVRIRVRGRALRKRAPASVRLDLTGTQPSIRLHLFLGERRAMAIAQSVEKQQLRDVVDAVRAVTGRPVRRVIARRLGVMLKRRQIVRDTAAVAALTDQLFDGLLATLASQLPTLGSSLTASARDQAAGMTVTAAFPFDSTDAIGKGAPGRVTLTVGPGRRRD</sequence>
<evidence type="ECO:0000256" key="1">
    <source>
        <dbReference type="SAM" id="MobiDB-lite"/>
    </source>
</evidence>
<dbReference type="EMBL" id="BAAAMQ010000012">
    <property type="protein sequence ID" value="GAA2109538.1"/>
    <property type="molecule type" value="Genomic_DNA"/>
</dbReference>
<name>A0ABP5J2Q7_9ACTN</name>
<keyword evidence="3" id="KW-1185">Reference proteome</keyword>
<reference evidence="3" key="1">
    <citation type="journal article" date="2019" name="Int. J. Syst. Evol. Microbiol.">
        <title>The Global Catalogue of Microorganisms (GCM) 10K type strain sequencing project: providing services to taxonomists for standard genome sequencing and annotation.</title>
        <authorList>
            <consortium name="The Broad Institute Genomics Platform"/>
            <consortium name="The Broad Institute Genome Sequencing Center for Infectious Disease"/>
            <person name="Wu L."/>
            <person name="Ma J."/>
        </authorList>
    </citation>
    <scope>NUCLEOTIDE SEQUENCE [LARGE SCALE GENOMIC DNA]</scope>
    <source>
        <strain evidence="3">JCM 13813</strain>
    </source>
</reference>
<feature type="region of interest" description="Disordered" evidence="1">
    <location>
        <begin position="1"/>
        <end position="27"/>
    </location>
</feature>
<protein>
    <submittedName>
        <fullName evidence="2">Uncharacterized protein</fullName>
    </submittedName>
</protein>
<gene>
    <name evidence="2" type="ORF">GCM10009726_24460</name>
</gene>
<evidence type="ECO:0000313" key="2">
    <source>
        <dbReference type="EMBL" id="GAA2109538.1"/>
    </source>
</evidence>
<feature type="compositionally biased region" description="Basic and acidic residues" evidence="1">
    <location>
        <begin position="9"/>
        <end position="24"/>
    </location>
</feature>
<proteinExistence type="predicted"/>
<evidence type="ECO:0000313" key="3">
    <source>
        <dbReference type="Proteomes" id="UP001501161"/>
    </source>
</evidence>
<organism evidence="2 3">
    <name type="scientific">Nocardioides furvisabuli</name>
    <dbReference type="NCBI Taxonomy" id="375542"/>
    <lineage>
        <taxon>Bacteria</taxon>
        <taxon>Bacillati</taxon>
        <taxon>Actinomycetota</taxon>
        <taxon>Actinomycetes</taxon>
        <taxon>Propionibacteriales</taxon>
        <taxon>Nocardioidaceae</taxon>
        <taxon>Nocardioides</taxon>
    </lineage>
</organism>
<comment type="caution">
    <text evidence="2">The sequence shown here is derived from an EMBL/GenBank/DDBJ whole genome shotgun (WGS) entry which is preliminary data.</text>
</comment>
<dbReference type="RefSeq" id="WP_231251510.1">
    <property type="nucleotide sequence ID" value="NZ_BAAAMQ010000012.1"/>
</dbReference>
<accession>A0ABP5J2Q7</accession>